<accession>A0A433UT01</accession>
<name>A0A433UT01_9CYAN</name>
<dbReference type="Gene3D" id="2.10.260.10">
    <property type="match status" value="1"/>
</dbReference>
<comment type="caution">
    <text evidence="3">The sequence shown here is derived from an EMBL/GenBank/DDBJ whole genome shotgun (WGS) entry which is preliminary data.</text>
</comment>
<dbReference type="EMBL" id="RSCL01000034">
    <property type="protein sequence ID" value="RUS96992.1"/>
    <property type="molecule type" value="Genomic_DNA"/>
</dbReference>
<dbReference type="AlphaFoldDB" id="A0A433UT01"/>
<evidence type="ECO:0000313" key="3">
    <source>
        <dbReference type="EMBL" id="RUS96992.1"/>
    </source>
</evidence>
<dbReference type="InterPro" id="IPR007159">
    <property type="entry name" value="SpoVT-AbrB_dom"/>
</dbReference>
<sequence length="76" mass="8382">MKITPEGQVTIPAEIRDKLGLLPNTEVEFELIGDVVYLKKANSNLTAGEKLVDMMRGKATVKMTTSEIMSLTRGEE</sequence>
<feature type="domain" description="SpoVT-AbrB" evidence="2">
    <location>
        <begin position="1"/>
        <end position="43"/>
    </location>
</feature>
<dbReference type="OrthoDB" id="9811597at2"/>
<evidence type="ECO:0000313" key="4">
    <source>
        <dbReference type="Proteomes" id="UP000271624"/>
    </source>
</evidence>
<evidence type="ECO:0000259" key="2">
    <source>
        <dbReference type="PROSITE" id="PS51740"/>
    </source>
</evidence>
<dbReference type="Proteomes" id="UP000271624">
    <property type="component" value="Unassembled WGS sequence"/>
</dbReference>
<protein>
    <recommendedName>
        <fullName evidence="2">SpoVT-AbrB domain-containing protein</fullName>
    </recommendedName>
</protein>
<evidence type="ECO:0000256" key="1">
    <source>
        <dbReference type="PROSITE-ProRule" id="PRU01076"/>
    </source>
</evidence>
<proteinExistence type="predicted"/>
<dbReference type="GO" id="GO:0003677">
    <property type="term" value="F:DNA binding"/>
    <property type="evidence" value="ECO:0007669"/>
    <property type="project" value="UniProtKB-UniRule"/>
</dbReference>
<dbReference type="Pfam" id="PF04014">
    <property type="entry name" value="MazE_antitoxin"/>
    <property type="match status" value="1"/>
</dbReference>
<dbReference type="InterPro" id="IPR037914">
    <property type="entry name" value="SpoVT-AbrB_sf"/>
</dbReference>
<dbReference type="SUPFAM" id="SSF89447">
    <property type="entry name" value="AbrB/MazE/MraZ-like"/>
    <property type="match status" value="1"/>
</dbReference>
<dbReference type="RefSeq" id="WP_127086561.1">
    <property type="nucleotide sequence ID" value="NZ_RSCL01000034.1"/>
</dbReference>
<gene>
    <name evidence="3" type="ORF">DSM106972_085420</name>
</gene>
<reference evidence="3" key="1">
    <citation type="submission" date="2018-12" db="EMBL/GenBank/DDBJ databases">
        <authorList>
            <person name="Will S."/>
            <person name="Neumann-Schaal M."/>
            <person name="Henke P."/>
        </authorList>
    </citation>
    <scope>NUCLEOTIDE SEQUENCE</scope>
    <source>
        <strain evidence="3">PCC 7102</strain>
    </source>
</reference>
<dbReference type="SMART" id="SM00966">
    <property type="entry name" value="SpoVT_AbrB"/>
    <property type="match status" value="1"/>
</dbReference>
<organism evidence="3 4">
    <name type="scientific">Dulcicalothrix desertica PCC 7102</name>
    <dbReference type="NCBI Taxonomy" id="232991"/>
    <lineage>
        <taxon>Bacteria</taxon>
        <taxon>Bacillati</taxon>
        <taxon>Cyanobacteriota</taxon>
        <taxon>Cyanophyceae</taxon>
        <taxon>Nostocales</taxon>
        <taxon>Calotrichaceae</taxon>
        <taxon>Dulcicalothrix</taxon>
    </lineage>
</organism>
<keyword evidence="4" id="KW-1185">Reference proteome</keyword>
<reference evidence="3" key="2">
    <citation type="journal article" date="2019" name="Genome Biol. Evol.">
        <title>Day and night: Metabolic profiles and evolutionary relationships of six axenic non-marine cyanobacteria.</title>
        <authorList>
            <person name="Will S.E."/>
            <person name="Henke P."/>
            <person name="Boedeker C."/>
            <person name="Huang S."/>
            <person name="Brinkmann H."/>
            <person name="Rohde M."/>
            <person name="Jarek M."/>
            <person name="Friedl T."/>
            <person name="Seufert S."/>
            <person name="Schumacher M."/>
            <person name="Overmann J."/>
            <person name="Neumann-Schaal M."/>
            <person name="Petersen J."/>
        </authorList>
    </citation>
    <scope>NUCLEOTIDE SEQUENCE [LARGE SCALE GENOMIC DNA]</scope>
    <source>
        <strain evidence="3">PCC 7102</strain>
    </source>
</reference>
<keyword evidence="1" id="KW-0238">DNA-binding</keyword>
<dbReference type="NCBIfam" id="TIGR01439">
    <property type="entry name" value="lp_hng_hel_AbrB"/>
    <property type="match status" value="1"/>
</dbReference>
<dbReference type="PROSITE" id="PS51740">
    <property type="entry name" value="SPOVT_ABRB"/>
    <property type="match status" value="1"/>
</dbReference>